<dbReference type="InterPro" id="IPR050266">
    <property type="entry name" value="AB_hydrolase_sf"/>
</dbReference>
<dbReference type="GO" id="GO:0016787">
    <property type="term" value="F:hydrolase activity"/>
    <property type="evidence" value="ECO:0007669"/>
    <property type="project" value="UniProtKB-KW"/>
</dbReference>
<dbReference type="PANTHER" id="PTHR43798:SF33">
    <property type="entry name" value="HYDROLASE, PUTATIVE (AFU_ORTHOLOGUE AFUA_2G14860)-RELATED"/>
    <property type="match status" value="1"/>
</dbReference>
<dbReference type="AlphaFoldDB" id="A0A848EIE3"/>
<dbReference type="Proteomes" id="UP000548582">
    <property type="component" value="Unassembled WGS sequence"/>
</dbReference>
<organism evidence="2 3">
    <name type="scientific">Neoroseomonas marina</name>
    <dbReference type="NCBI Taxonomy" id="1232220"/>
    <lineage>
        <taxon>Bacteria</taxon>
        <taxon>Pseudomonadati</taxon>
        <taxon>Pseudomonadota</taxon>
        <taxon>Alphaproteobacteria</taxon>
        <taxon>Acetobacterales</taxon>
        <taxon>Acetobacteraceae</taxon>
        <taxon>Neoroseomonas</taxon>
    </lineage>
</organism>
<dbReference type="GO" id="GO:0016020">
    <property type="term" value="C:membrane"/>
    <property type="evidence" value="ECO:0007669"/>
    <property type="project" value="TreeGrafter"/>
</dbReference>
<dbReference type="PANTHER" id="PTHR43798">
    <property type="entry name" value="MONOACYLGLYCEROL LIPASE"/>
    <property type="match status" value="1"/>
</dbReference>
<dbReference type="Pfam" id="PF00561">
    <property type="entry name" value="Abhydrolase_1"/>
    <property type="match status" value="1"/>
</dbReference>
<keyword evidence="2" id="KW-0378">Hydrolase</keyword>
<dbReference type="PRINTS" id="PR00412">
    <property type="entry name" value="EPOXHYDRLASE"/>
</dbReference>
<keyword evidence="3" id="KW-1185">Reference proteome</keyword>
<accession>A0A848EIE3</accession>
<gene>
    <name evidence="2" type="ORF">GWK16_18175</name>
</gene>
<dbReference type="InterPro" id="IPR000639">
    <property type="entry name" value="Epox_hydrolase-like"/>
</dbReference>
<dbReference type="SUPFAM" id="SSF53474">
    <property type="entry name" value="alpha/beta-Hydrolases"/>
    <property type="match status" value="1"/>
</dbReference>
<dbReference type="Gene3D" id="3.40.50.1820">
    <property type="entry name" value="alpha/beta hydrolase"/>
    <property type="match status" value="1"/>
</dbReference>
<sequence>MTHIMVTAGVLDVAVELHGPADGPAAILLHGFPDDVRTWDGVAPALAAQGLRVVVPYLRGYGPTRYRDPSTPRSGQQAALGADLLALMDALGIGQAALAGYDWGGRAACIVAALWPERVRGLVSATGYNIQDIAGSARPASPEAEARYWYQWYLHTERGVAALEQDRAAFCRLLWRMWSPTYPLTDAEYARTAASFDNPDFVATVVQSYRHRHRAAAGDPAVQHIEDRLAALPPITVPSVVLHGAEDGVDPPANSEGSARRFTGPFRREVVPGVGHFMPREAPQPWIASIAELTLTPP</sequence>
<dbReference type="InterPro" id="IPR029058">
    <property type="entry name" value="AB_hydrolase_fold"/>
</dbReference>
<feature type="domain" description="AB hydrolase-1" evidence="1">
    <location>
        <begin position="27"/>
        <end position="278"/>
    </location>
</feature>
<reference evidence="2 3" key="1">
    <citation type="submission" date="2020-03" db="EMBL/GenBank/DDBJ databases">
        <authorList>
            <person name="Sun Q."/>
        </authorList>
    </citation>
    <scope>NUCLEOTIDE SEQUENCE [LARGE SCALE GENOMIC DNA]</scope>
    <source>
        <strain evidence="2 3">JC162</strain>
    </source>
</reference>
<dbReference type="RefSeq" id="WP_170055401.1">
    <property type="nucleotide sequence ID" value="NZ_JABBKX010000007.1"/>
</dbReference>
<evidence type="ECO:0000313" key="2">
    <source>
        <dbReference type="EMBL" id="NMJ43180.1"/>
    </source>
</evidence>
<dbReference type="InterPro" id="IPR000073">
    <property type="entry name" value="AB_hydrolase_1"/>
</dbReference>
<evidence type="ECO:0000313" key="3">
    <source>
        <dbReference type="Proteomes" id="UP000548582"/>
    </source>
</evidence>
<evidence type="ECO:0000259" key="1">
    <source>
        <dbReference type="Pfam" id="PF00561"/>
    </source>
</evidence>
<dbReference type="EMBL" id="JABBKX010000007">
    <property type="protein sequence ID" value="NMJ43180.1"/>
    <property type="molecule type" value="Genomic_DNA"/>
</dbReference>
<name>A0A848EIE3_9PROT</name>
<comment type="caution">
    <text evidence="2">The sequence shown here is derived from an EMBL/GenBank/DDBJ whole genome shotgun (WGS) entry which is preliminary data.</text>
</comment>
<protein>
    <submittedName>
        <fullName evidence="2">Alpha/beta hydrolase</fullName>
    </submittedName>
</protein>
<proteinExistence type="predicted"/>